<accession>A0A7X0VFR0</accession>
<sequence length="303" mass="34684">MADSTKDNLVLFPKTLDYYQIQLTRMLETERYGEAKGLLGFLLQCGGEAERHHTEWQALLGWLEAAFPEASSSGLPGSFDDEDQDGDAEDGLRQRVVDRSGQDAEYIPRLIATLFNVDDPEQQLVALGQLAHVEHPDVEAALRRWLGERERHPLVQFRVLQQLRKLGASGPAAMWREGENLLVEIEQTPLQFEDYPQAVQDVLDRVRQTAEVSDPTLAYFAEEMWKECAQTAYGTPVFRRMMEDDDGASDVWAAGLHQFLLEKLHAQSNDEWVREQYGITGDLRFRYEQALRWLRQYAGEGRP</sequence>
<evidence type="ECO:0000313" key="1">
    <source>
        <dbReference type="EMBL" id="MBB6672307.1"/>
    </source>
</evidence>
<dbReference type="AlphaFoldDB" id="A0A7X0VFR0"/>
<organism evidence="1 2">
    <name type="scientific">Cohnella nanjingensis</name>
    <dbReference type="NCBI Taxonomy" id="1387779"/>
    <lineage>
        <taxon>Bacteria</taxon>
        <taxon>Bacillati</taxon>
        <taxon>Bacillota</taxon>
        <taxon>Bacilli</taxon>
        <taxon>Bacillales</taxon>
        <taxon>Paenibacillaceae</taxon>
        <taxon>Cohnella</taxon>
    </lineage>
</organism>
<proteinExistence type="predicted"/>
<protein>
    <submittedName>
        <fullName evidence="1">HEAT repeat domain-containing protein</fullName>
    </submittedName>
</protein>
<dbReference type="Proteomes" id="UP000547209">
    <property type="component" value="Unassembled WGS sequence"/>
</dbReference>
<reference evidence="1 2" key="1">
    <citation type="submission" date="2020-08" db="EMBL/GenBank/DDBJ databases">
        <title>Cohnella phylogeny.</title>
        <authorList>
            <person name="Dunlap C."/>
        </authorList>
    </citation>
    <scope>NUCLEOTIDE SEQUENCE [LARGE SCALE GENOMIC DNA]</scope>
    <source>
        <strain evidence="1 2">DSM 28246</strain>
    </source>
</reference>
<dbReference type="RefSeq" id="WP_185143788.1">
    <property type="nucleotide sequence ID" value="NZ_JACJVP010000026.1"/>
</dbReference>
<dbReference type="EMBL" id="JACJVP010000026">
    <property type="protein sequence ID" value="MBB6672307.1"/>
    <property type="molecule type" value="Genomic_DNA"/>
</dbReference>
<comment type="caution">
    <text evidence="1">The sequence shown here is derived from an EMBL/GenBank/DDBJ whole genome shotgun (WGS) entry which is preliminary data.</text>
</comment>
<keyword evidence="2" id="KW-1185">Reference proteome</keyword>
<gene>
    <name evidence="1" type="ORF">H7C19_16625</name>
</gene>
<name>A0A7X0VFR0_9BACL</name>
<evidence type="ECO:0000313" key="2">
    <source>
        <dbReference type="Proteomes" id="UP000547209"/>
    </source>
</evidence>